<dbReference type="PANTHER" id="PTHR24305:SF199">
    <property type="entry name" value="P450, PUTATIVE (EUROFUNG)-RELATED"/>
    <property type="match status" value="1"/>
</dbReference>
<dbReference type="GO" id="GO:0020037">
    <property type="term" value="F:heme binding"/>
    <property type="evidence" value="ECO:0007669"/>
    <property type="project" value="InterPro"/>
</dbReference>
<comment type="cofactor">
    <cofactor evidence="1 6">
        <name>heme</name>
        <dbReference type="ChEBI" id="CHEBI:30413"/>
    </cofactor>
</comment>
<proteinExistence type="inferred from homology"/>
<sequence>MDLQSCAALSLLETLAVITSSKEPTTRASLKIFLLLLLGQYTAVKLYRLFIYPSFLSPLRHLPGPKDNHPLLGQELKKFRATSPNEVYLSWTQTWPDAPFIKYMSVGNSEQLLVNSLEAHKEVLQAKCYSFVKPVVFTRLVGEIVGKGLLFAEGDEHKKQRRLLAGPFSLVNLRRLLPVFQAEARNLSDDIDKILEGKSSGVVEVSTLFSKATLRIIGVAALGADLGDPNLSTFFHECYHRIFEQSLLGNVITAINAFIPIRRFLPIEANLKFVQANTDIRALIRRLIRQRMGEVEDRKESVSGKGRTDLLTYMIEQGHAGEDAWTEDDILGHVGCSVMVNSSGHETTALATVWASYVLATRPDIQDRLRSEITGLLQQSPTPDYNEIESLRFLNNFCREVLRVHCPTVTVPREAAEDVVVSGVLLPKGTTVHICPQVVHSSPSVWGSDASVFDPDRWDRLTSNQASPYALEAFINGPRICIGRTFALLEYKTLLIELVSKWRFAGLDQQQKVEVMNPSLTLKPKRGLKVVMEMLR</sequence>
<dbReference type="PRINTS" id="PR00465">
    <property type="entry name" value="EP450IV"/>
</dbReference>
<evidence type="ECO:0000313" key="7">
    <source>
        <dbReference type="EMBL" id="PGH20752.1"/>
    </source>
</evidence>
<dbReference type="OrthoDB" id="1470350at2759"/>
<dbReference type="Pfam" id="PF00067">
    <property type="entry name" value="p450"/>
    <property type="match status" value="1"/>
</dbReference>
<dbReference type="InterPro" id="IPR002403">
    <property type="entry name" value="Cyt_P450_E_grp-IV"/>
</dbReference>
<gene>
    <name evidence="7" type="ORF">AJ80_03512</name>
</gene>
<keyword evidence="3 6" id="KW-0479">Metal-binding</keyword>
<dbReference type="PANTHER" id="PTHR24305">
    <property type="entry name" value="CYTOCHROME P450"/>
    <property type="match status" value="1"/>
</dbReference>
<keyword evidence="6" id="KW-0349">Heme</keyword>
<dbReference type="Gene3D" id="1.10.630.10">
    <property type="entry name" value="Cytochrome P450"/>
    <property type="match status" value="1"/>
</dbReference>
<evidence type="ECO:0000256" key="1">
    <source>
        <dbReference type="ARBA" id="ARBA00001971"/>
    </source>
</evidence>
<dbReference type="SUPFAM" id="SSF48264">
    <property type="entry name" value="Cytochrome P450"/>
    <property type="match status" value="1"/>
</dbReference>
<feature type="binding site" description="axial binding residue" evidence="6">
    <location>
        <position position="481"/>
    </location>
    <ligand>
        <name>heme</name>
        <dbReference type="ChEBI" id="CHEBI:30413"/>
    </ligand>
    <ligandPart>
        <name>Fe</name>
        <dbReference type="ChEBI" id="CHEBI:18248"/>
    </ligandPart>
</feature>
<comment type="caution">
    <text evidence="7">The sequence shown here is derived from an EMBL/GenBank/DDBJ whole genome shotgun (WGS) entry which is preliminary data.</text>
</comment>
<name>A0A2B7YIR8_POLH7</name>
<dbReference type="InterPro" id="IPR036396">
    <property type="entry name" value="Cyt_P450_sf"/>
</dbReference>
<evidence type="ECO:0000256" key="3">
    <source>
        <dbReference type="ARBA" id="ARBA00022723"/>
    </source>
</evidence>
<evidence type="ECO:0000256" key="5">
    <source>
        <dbReference type="ARBA" id="ARBA00023004"/>
    </source>
</evidence>
<dbReference type="GO" id="GO:0004497">
    <property type="term" value="F:monooxygenase activity"/>
    <property type="evidence" value="ECO:0007669"/>
    <property type="project" value="InterPro"/>
</dbReference>
<evidence type="ECO:0000256" key="4">
    <source>
        <dbReference type="ARBA" id="ARBA00023002"/>
    </source>
</evidence>
<organism evidence="7 8">
    <name type="scientific">Polytolypa hystricis (strain UAMH7299)</name>
    <dbReference type="NCBI Taxonomy" id="1447883"/>
    <lineage>
        <taxon>Eukaryota</taxon>
        <taxon>Fungi</taxon>
        <taxon>Dikarya</taxon>
        <taxon>Ascomycota</taxon>
        <taxon>Pezizomycotina</taxon>
        <taxon>Eurotiomycetes</taxon>
        <taxon>Eurotiomycetidae</taxon>
        <taxon>Onygenales</taxon>
        <taxon>Onygenales incertae sedis</taxon>
        <taxon>Polytolypa</taxon>
    </lineage>
</organism>
<dbReference type="AlphaFoldDB" id="A0A2B7YIR8"/>
<dbReference type="STRING" id="1447883.A0A2B7YIR8"/>
<keyword evidence="8" id="KW-1185">Reference proteome</keyword>
<reference evidence="7 8" key="1">
    <citation type="submission" date="2017-10" db="EMBL/GenBank/DDBJ databases">
        <title>Comparative genomics in systemic dimorphic fungi from Ajellomycetaceae.</title>
        <authorList>
            <person name="Munoz J.F."/>
            <person name="Mcewen J.G."/>
            <person name="Clay O.K."/>
            <person name="Cuomo C.A."/>
        </authorList>
    </citation>
    <scope>NUCLEOTIDE SEQUENCE [LARGE SCALE GENOMIC DNA]</scope>
    <source>
        <strain evidence="7 8">UAMH7299</strain>
    </source>
</reference>
<evidence type="ECO:0000256" key="2">
    <source>
        <dbReference type="ARBA" id="ARBA00010617"/>
    </source>
</evidence>
<dbReference type="GO" id="GO:0005506">
    <property type="term" value="F:iron ion binding"/>
    <property type="evidence" value="ECO:0007669"/>
    <property type="project" value="InterPro"/>
</dbReference>
<protein>
    <recommendedName>
        <fullName evidence="9">Cytochrome P450 monooxygenase</fullName>
    </recommendedName>
</protein>
<accession>A0A2B7YIR8</accession>
<dbReference type="GO" id="GO:0016705">
    <property type="term" value="F:oxidoreductase activity, acting on paired donors, with incorporation or reduction of molecular oxygen"/>
    <property type="evidence" value="ECO:0007669"/>
    <property type="project" value="InterPro"/>
</dbReference>
<keyword evidence="5 6" id="KW-0408">Iron</keyword>
<dbReference type="InterPro" id="IPR050121">
    <property type="entry name" value="Cytochrome_P450_monoxygenase"/>
</dbReference>
<evidence type="ECO:0008006" key="9">
    <source>
        <dbReference type="Google" id="ProtNLM"/>
    </source>
</evidence>
<keyword evidence="4" id="KW-0560">Oxidoreductase</keyword>
<evidence type="ECO:0000313" key="8">
    <source>
        <dbReference type="Proteomes" id="UP000224634"/>
    </source>
</evidence>
<evidence type="ECO:0000256" key="6">
    <source>
        <dbReference type="PIRSR" id="PIRSR602403-1"/>
    </source>
</evidence>
<comment type="similarity">
    <text evidence="2">Belongs to the cytochrome P450 family.</text>
</comment>
<dbReference type="InterPro" id="IPR001128">
    <property type="entry name" value="Cyt_P450"/>
</dbReference>
<dbReference type="Proteomes" id="UP000224634">
    <property type="component" value="Unassembled WGS sequence"/>
</dbReference>
<dbReference type="EMBL" id="PDNA01000039">
    <property type="protein sequence ID" value="PGH20752.1"/>
    <property type="molecule type" value="Genomic_DNA"/>
</dbReference>